<keyword evidence="2" id="KW-1185">Reference proteome</keyword>
<protein>
    <submittedName>
        <fullName evidence="1">Uncharacterized protein</fullName>
    </submittedName>
</protein>
<reference evidence="1" key="1">
    <citation type="submission" date="2023-06" db="EMBL/GenBank/DDBJ databases">
        <title>Uncultivated large filamentous bacteria from sulfidic sediments reveal new species and different genomic features in energy metabolism and defense.</title>
        <authorList>
            <person name="Fonseca A."/>
        </authorList>
    </citation>
    <scope>NUCLEOTIDE SEQUENCE</scope>
    <source>
        <strain evidence="1">HSG4</strain>
    </source>
</reference>
<dbReference type="EMBL" id="JAUCGM010000039">
    <property type="protein sequence ID" value="MDM8562029.1"/>
    <property type="molecule type" value="Genomic_DNA"/>
</dbReference>
<name>A0ABT7VQU0_9GAMM</name>
<evidence type="ECO:0000313" key="1">
    <source>
        <dbReference type="EMBL" id="MDM8562029.1"/>
    </source>
</evidence>
<comment type="caution">
    <text evidence="1">The sequence shown here is derived from an EMBL/GenBank/DDBJ whole genome shotgun (WGS) entry which is preliminary data.</text>
</comment>
<organism evidence="1 2">
    <name type="scientific">Candidatus Marithioploca araucensis</name>
    <dbReference type="NCBI Taxonomy" id="70273"/>
    <lineage>
        <taxon>Bacteria</taxon>
        <taxon>Pseudomonadati</taxon>
        <taxon>Pseudomonadota</taxon>
        <taxon>Gammaproteobacteria</taxon>
        <taxon>Thiotrichales</taxon>
        <taxon>Thiotrichaceae</taxon>
        <taxon>Candidatus Marithioploca</taxon>
    </lineage>
</organism>
<accession>A0ABT7VQU0</accession>
<sequence>MYVETQEIPHFTLSKLESLRYGVSIRQQLLHQIITTFETRYNCSLSELEGKLENLEIDEHPAWEDSIEWRNGVEQLEHIQQTETIFIWLQNLLKQSVAY</sequence>
<evidence type="ECO:0000313" key="2">
    <source>
        <dbReference type="Proteomes" id="UP001171945"/>
    </source>
</evidence>
<gene>
    <name evidence="1" type="ORF">QUF54_01595</name>
</gene>
<proteinExistence type="predicted"/>
<dbReference type="Proteomes" id="UP001171945">
    <property type="component" value="Unassembled WGS sequence"/>
</dbReference>